<evidence type="ECO:0008006" key="4">
    <source>
        <dbReference type="Google" id="ProtNLM"/>
    </source>
</evidence>
<dbReference type="Pfam" id="PF15018">
    <property type="entry name" value="InaF-motif"/>
    <property type="match status" value="1"/>
</dbReference>
<proteinExistence type="predicted"/>
<dbReference type="PANTHER" id="PTHR34929">
    <property type="entry name" value="ZGC:153157"/>
    <property type="match status" value="1"/>
</dbReference>
<dbReference type="Proteomes" id="UP001233999">
    <property type="component" value="Unassembled WGS sequence"/>
</dbReference>
<organism evidence="2 3">
    <name type="scientific">Diploptera punctata</name>
    <name type="common">Pacific beetle cockroach</name>
    <dbReference type="NCBI Taxonomy" id="6984"/>
    <lineage>
        <taxon>Eukaryota</taxon>
        <taxon>Metazoa</taxon>
        <taxon>Ecdysozoa</taxon>
        <taxon>Arthropoda</taxon>
        <taxon>Hexapoda</taxon>
        <taxon>Insecta</taxon>
        <taxon>Pterygota</taxon>
        <taxon>Neoptera</taxon>
        <taxon>Polyneoptera</taxon>
        <taxon>Dictyoptera</taxon>
        <taxon>Blattodea</taxon>
        <taxon>Blaberoidea</taxon>
        <taxon>Blaberidae</taxon>
        <taxon>Diplopterinae</taxon>
        <taxon>Diploptera</taxon>
    </lineage>
</organism>
<name>A0AAD8A0Y9_DIPPU</name>
<evidence type="ECO:0000256" key="1">
    <source>
        <dbReference type="SAM" id="Phobius"/>
    </source>
</evidence>
<gene>
    <name evidence="2" type="ORF">L9F63_027922</name>
</gene>
<feature type="transmembrane region" description="Helical" evidence="1">
    <location>
        <begin position="44"/>
        <end position="70"/>
    </location>
</feature>
<reference evidence="2" key="1">
    <citation type="journal article" date="2023" name="IScience">
        <title>Live-bearing cockroach genome reveals convergent evolutionary mechanisms linked to viviparity in insects and beyond.</title>
        <authorList>
            <person name="Fouks B."/>
            <person name="Harrison M.C."/>
            <person name="Mikhailova A.A."/>
            <person name="Marchal E."/>
            <person name="English S."/>
            <person name="Carruthers M."/>
            <person name="Jennings E.C."/>
            <person name="Chiamaka E.L."/>
            <person name="Frigard R.A."/>
            <person name="Pippel M."/>
            <person name="Attardo G.M."/>
            <person name="Benoit J.B."/>
            <person name="Bornberg-Bauer E."/>
            <person name="Tobe S.S."/>
        </authorList>
    </citation>
    <scope>NUCLEOTIDE SEQUENCE</scope>
    <source>
        <strain evidence="2">Stay&amp;Tobe</strain>
    </source>
</reference>
<keyword evidence="1" id="KW-0472">Membrane</keyword>
<evidence type="ECO:0000313" key="3">
    <source>
        <dbReference type="Proteomes" id="UP001233999"/>
    </source>
</evidence>
<keyword evidence="1" id="KW-1133">Transmembrane helix</keyword>
<comment type="caution">
    <text evidence="2">The sequence shown here is derived from an EMBL/GenBank/DDBJ whole genome shotgun (WGS) entry which is preliminary data.</text>
</comment>
<evidence type="ECO:0000313" key="2">
    <source>
        <dbReference type="EMBL" id="KAJ9589817.1"/>
    </source>
</evidence>
<dbReference type="PANTHER" id="PTHR34929:SF1">
    <property type="entry name" value="INAF MOTIF CONTAINING 2"/>
    <property type="match status" value="1"/>
</dbReference>
<dbReference type="AlphaFoldDB" id="A0AAD8A0Y9"/>
<keyword evidence="3" id="KW-1185">Reference proteome</keyword>
<reference evidence="2" key="2">
    <citation type="submission" date="2023-05" db="EMBL/GenBank/DDBJ databases">
        <authorList>
            <person name="Fouks B."/>
        </authorList>
    </citation>
    <scope>NUCLEOTIDE SEQUENCE</scope>
    <source>
        <strain evidence="2">Stay&amp;Tobe</strain>
        <tissue evidence="2">Testes</tissue>
    </source>
</reference>
<accession>A0AAD8A0Y9</accession>
<protein>
    <recommendedName>
        <fullName evidence="4">InaF motif containing 2</fullName>
    </recommendedName>
</protein>
<keyword evidence="1" id="KW-0812">Transmembrane</keyword>
<dbReference type="InterPro" id="IPR029162">
    <property type="entry name" value="InaF-motif"/>
</dbReference>
<dbReference type="EMBL" id="JASPKZ010004697">
    <property type="protein sequence ID" value="KAJ9589817.1"/>
    <property type="molecule type" value="Genomic_DNA"/>
</dbReference>
<sequence length="174" mass="19615">MNERSDEEASLGSDTQQISNDLKFSSVEAAASDKLYEPKKKRKIIRVLTVVAYVLSVSLAAIMLSLYYVFLWDPKIPNEARPMALRDPQVPAVLTTNVTCFHQATEEVSAPLPQIEEPETTDSMEDKKFARSAYSTPLPLLHSRMSQSYPRTVPSTITNHQTHTNFTFNQLHDT</sequence>